<dbReference type="GO" id="GO:0005886">
    <property type="term" value="C:plasma membrane"/>
    <property type="evidence" value="ECO:0007669"/>
    <property type="project" value="TreeGrafter"/>
</dbReference>
<dbReference type="InterPro" id="IPR050445">
    <property type="entry name" value="Bact_polysacc_biosynth/exp"/>
</dbReference>
<proteinExistence type="predicted"/>
<dbReference type="GO" id="GO:0004713">
    <property type="term" value="F:protein tyrosine kinase activity"/>
    <property type="evidence" value="ECO:0007669"/>
    <property type="project" value="TreeGrafter"/>
</dbReference>
<gene>
    <name evidence="2" type="ORF">IFE08_01410</name>
</gene>
<accession>A0A7S7AWA6</accession>
<reference evidence="2 3" key="1">
    <citation type="submission" date="2020-09" db="EMBL/GenBank/DDBJ databases">
        <title>Characterization of Treponema spp. from bovine digital dermatitis in Korea.</title>
        <authorList>
            <person name="Espiritu H.M."/>
            <person name="Cho Y.I."/>
            <person name="Mamuad L."/>
        </authorList>
    </citation>
    <scope>NUCLEOTIDE SEQUENCE [LARGE SCALE GENOMIC DNA]</scope>
    <source>
        <strain evidence="2 3">KS1</strain>
    </source>
</reference>
<dbReference type="Proteomes" id="UP000593915">
    <property type="component" value="Chromosome"/>
</dbReference>
<feature type="transmembrane region" description="Helical" evidence="1">
    <location>
        <begin position="297"/>
        <end position="317"/>
    </location>
</feature>
<name>A0A7S7AWA6_9SPIR</name>
<feature type="transmembrane region" description="Helical" evidence="1">
    <location>
        <begin position="27"/>
        <end position="49"/>
    </location>
</feature>
<dbReference type="EMBL" id="CP061839">
    <property type="protein sequence ID" value="QOW61100.1"/>
    <property type="molecule type" value="Genomic_DNA"/>
</dbReference>
<sequence>MSAQSQEKNDEISLLDLFVVVFKYKKMIILTTVCAAVFILIYSVISLMLPPEKSFLPNIYKSTALMLIKTPSASSAGGLSSKLESSGLGDIASLMGFGGASGPSYSKLAAFLATTNSLLDAITEEFNIIEKYKIEKNPKTNARKIISRNLKAALDEKTGVFAISYEDIDPEFAKNVTSFCVKYYDNKFMELGLDPDKLEKENVEAAIATCLNDIKTIKLKIQQLEERTVYNYSANISEIATESEHLRMELETQKNIYSQLKIKFEILKIKVSGEHPVLQVIEYPEVPESKSKPSRGLLCIIVTFAAFLLSLFIAFVLNAVKNIKNDPEALAKLKGTEK</sequence>
<protein>
    <submittedName>
        <fullName evidence="2">Lipopolysaccharide biosynthesis protein</fullName>
    </submittedName>
</protein>
<dbReference type="AlphaFoldDB" id="A0A7S7AWA6"/>
<keyword evidence="1" id="KW-1133">Transmembrane helix</keyword>
<dbReference type="RefSeq" id="WP_194076551.1">
    <property type="nucleotide sequence ID" value="NZ_CP061839.1"/>
</dbReference>
<evidence type="ECO:0000256" key="1">
    <source>
        <dbReference type="SAM" id="Phobius"/>
    </source>
</evidence>
<evidence type="ECO:0000313" key="2">
    <source>
        <dbReference type="EMBL" id="QOW61100.1"/>
    </source>
</evidence>
<dbReference type="PANTHER" id="PTHR32309:SF13">
    <property type="entry name" value="FERRIC ENTEROBACTIN TRANSPORT PROTEIN FEPE"/>
    <property type="match status" value="1"/>
</dbReference>
<keyword evidence="1" id="KW-0812">Transmembrane</keyword>
<evidence type="ECO:0000313" key="3">
    <source>
        <dbReference type="Proteomes" id="UP000593915"/>
    </source>
</evidence>
<organism evidence="2 3">
    <name type="scientific">Treponema pedis</name>
    <dbReference type="NCBI Taxonomy" id="409322"/>
    <lineage>
        <taxon>Bacteria</taxon>
        <taxon>Pseudomonadati</taxon>
        <taxon>Spirochaetota</taxon>
        <taxon>Spirochaetia</taxon>
        <taxon>Spirochaetales</taxon>
        <taxon>Treponemataceae</taxon>
        <taxon>Treponema</taxon>
    </lineage>
</organism>
<dbReference type="PANTHER" id="PTHR32309">
    <property type="entry name" value="TYROSINE-PROTEIN KINASE"/>
    <property type="match status" value="1"/>
</dbReference>
<keyword evidence="1" id="KW-0472">Membrane</keyword>